<evidence type="ECO:0000256" key="1">
    <source>
        <dbReference type="SAM" id="MobiDB-lite"/>
    </source>
</evidence>
<dbReference type="AlphaFoldDB" id="A0AAW0QWB3"/>
<dbReference type="Proteomes" id="UP001392437">
    <property type="component" value="Unassembled WGS sequence"/>
</dbReference>
<accession>A0AAW0QWB3</accession>
<feature type="region of interest" description="Disordered" evidence="1">
    <location>
        <begin position="124"/>
        <end position="167"/>
    </location>
</feature>
<sequence>MAGHPQVVYPMANNGYNTAHGPIFTPFSGLYYSQPQPQCAHVVSSGMYPQGFTTNHPGALPMPMGLPQQQHMNPATYMLPMTNFATGPASPPPPPPPAHQANEAPCDDVKVDAGTGKTVFAQTDESAHENNPSNGGQNDHTPLEPSPEPSTEQKCKTPAERSLEYPGKTAAAQVDEEPLSFPYKHLCAGCGKKRSNGYHMTHCLKDGETAGADYCRRCVAAAAFTDSEAPSMDGRSRIYVPYATQSSSRSSGADSQIRKGHYVFDDRSRRHKLHNRPRRRSFLKSFLHYSTRDTHNGENRSLSSAEEASSRASSHKPGHNVRRKPSHVSTDRSSHKTRNATPVAETSASEQRSRSDTHTFDFATKLSSTHNSYNDEKENCFEHQKLPQIRVEASTVSATNSGRATPARKKMKYKQPTVRNEASELANKFFDSSAPDDHSEIPTRSSEDPAPTSSHISAKRSDFSGIQEPPRATLSSPQCPDENAFPELRYPLRGEEANAFDMYDSSPRDLYGGFGSFPPHPNRSDFIEPLRSPSYCG</sequence>
<feature type="region of interest" description="Disordered" evidence="1">
    <location>
        <begin position="293"/>
        <end position="357"/>
    </location>
</feature>
<feature type="compositionally biased region" description="Basic and acidic residues" evidence="1">
    <location>
        <begin position="151"/>
        <end position="163"/>
    </location>
</feature>
<organism evidence="2 3">
    <name type="scientific">Apiospora kogelbergensis</name>
    <dbReference type="NCBI Taxonomy" id="1337665"/>
    <lineage>
        <taxon>Eukaryota</taxon>
        <taxon>Fungi</taxon>
        <taxon>Dikarya</taxon>
        <taxon>Ascomycota</taxon>
        <taxon>Pezizomycotina</taxon>
        <taxon>Sordariomycetes</taxon>
        <taxon>Xylariomycetidae</taxon>
        <taxon>Amphisphaeriales</taxon>
        <taxon>Apiosporaceae</taxon>
        <taxon>Apiospora</taxon>
    </lineage>
</organism>
<keyword evidence="3" id="KW-1185">Reference proteome</keyword>
<feature type="region of interest" description="Disordered" evidence="1">
    <location>
        <begin position="80"/>
        <end position="111"/>
    </location>
</feature>
<feature type="compositionally biased region" description="Basic and acidic residues" evidence="1">
    <location>
        <begin position="435"/>
        <end position="447"/>
    </location>
</feature>
<feature type="compositionally biased region" description="Polar residues" evidence="1">
    <location>
        <begin position="124"/>
        <end position="140"/>
    </location>
</feature>
<feature type="region of interest" description="Disordered" evidence="1">
    <location>
        <begin position="514"/>
        <end position="537"/>
    </location>
</feature>
<name>A0AAW0QWB3_9PEZI</name>
<gene>
    <name evidence="2" type="ORF">PG999_006734</name>
</gene>
<dbReference type="EMBL" id="JAQQWP010000006">
    <property type="protein sequence ID" value="KAK8114665.1"/>
    <property type="molecule type" value="Genomic_DNA"/>
</dbReference>
<feature type="region of interest" description="Disordered" evidence="1">
    <location>
        <begin position="396"/>
        <end position="485"/>
    </location>
</feature>
<reference evidence="2 3" key="1">
    <citation type="submission" date="2023-01" db="EMBL/GenBank/DDBJ databases">
        <title>Analysis of 21 Apiospora genomes using comparative genomics revels a genus with tremendous synthesis potential of carbohydrate active enzymes and secondary metabolites.</title>
        <authorList>
            <person name="Sorensen T."/>
        </authorList>
    </citation>
    <scope>NUCLEOTIDE SEQUENCE [LARGE SCALE GENOMIC DNA]</scope>
    <source>
        <strain evidence="2 3">CBS 117206</strain>
    </source>
</reference>
<feature type="compositionally biased region" description="Low complexity" evidence="1">
    <location>
        <begin position="300"/>
        <end position="312"/>
    </location>
</feature>
<feature type="region of interest" description="Disordered" evidence="1">
    <location>
        <begin position="243"/>
        <end position="279"/>
    </location>
</feature>
<feature type="compositionally biased region" description="Basic residues" evidence="1">
    <location>
        <begin position="269"/>
        <end position="279"/>
    </location>
</feature>
<evidence type="ECO:0000313" key="3">
    <source>
        <dbReference type="Proteomes" id="UP001392437"/>
    </source>
</evidence>
<feature type="compositionally biased region" description="Basic residues" evidence="1">
    <location>
        <begin position="313"/>
        <end position="326"/>
    </location>
</feature>
<comment type="caution">
    <text evidence="2">The sequence shown here is derived from an EMBL/GenBank/DDBJ whole genome shotgun (WGS) entry which is preliminary data.</text>
</comment>
<evidence type="ECO:0000313" key="2">
    <source>
        <dbReference type="EMBL" id="KAK8114665.1"/>
    </source>
</evidence>
<feature type="compositionally biased region" description="Pro residues" evidence="1">
    <location>
        <begin position="89"/>
        <end position="98"/>
    </location>
</feature>
<proteinExistence type="predicted"/>
<protein>
    <submittedName>
        <fullName evidence="2">Uncharacterized protein</fullName>
    </submittedName>
</protein>